<name>A0A5J4IRM9_9FLAO</name>
<keyword evidence="1" id="KW-0175">Coiled coil</keyword>
<proteinExistence type="predicted"/>
<dbReference type="AlphaFoldDB" id="A0A5J4IRM9"/>
<keyword evidence="3" id="KW-1185">Reference proteome</keyword>
<dbReference type="RefSeq" id="WP_151674990.1">
    <property type="nucleotide sequence ID" value="NZ_BKCG01000008.1"/>
</dbReference>
<accession>A0A5J4IRM9</accession>
<feature type="coiled-coil region" evidence="1">
    <location>
        <begin position="113"/>
        <end position="140"/>
    </location>
</feature>
<dbReference type="OrthoDB" id="1143801at2"/>
<dbReference type="EMBL" id="BKCG01000008">
    <property type="protein sequence ID" value="GER60559.1"/>
    <property type="molecule type" value="Genomic_DNA"/>
</dbReference>
<organism evidence="2 3">
    <name type="scientific">Patiriisocius marinus</name>
    <dbReference type="NCBI Taxonomy" id="1397112"/>
    <lineage>
        <taxon>Bacteria</taxon>
        <taxon>Pseudomonadati</taxon>
        <taxon>Bacteroidota</taxon>
        <taxon>Flavobacteriia</taxon>
        <taxon>Flavobacteriales</taxon>
        <taxon>Flavobacteriaceae</taxon>
        <taxon>Patiriisocius</taxon>
    </lineage>
</organism>
<evidence type="ECO:0000256" key="1">
    <source>
        <dbReference type="SAM" id="Coils"/>
    </source>
</evidence>
<dbReference type="Proteomes" id="UP000326509">
    <property type="component" value="Unassembled WGS sequence"/>
</dbReference>
<evidence type="ECO:0000313" key="3">
    <source>
        <dbReference type="Proteomes" id="UP000326509"/>
    </source>
</evidence>
<evidence type="ECO:0000313" key="2">
    <source>
        <dbReference type="EMBL" id="GER60559.1"/>
    </source>
</evidence>
<protein>
    <submittedName>
        <fullName evidence="2">Uncharacterized protein</fullName>
    </submittedName>
</protein>
<comment type="caution">
    <text evidence="2">The sequence shown here is derived from an EMBL/GenBank/DDBJ whole genome shotgun (WGS) entry which is preliminary data.</text>
</comment>
<sequence length="180" mass="20401">MKDELDNLFESHKGTFDTAKAPVNHLARFMEKLHQKETAVKTNNNWLRPISIAASIVLILCLGTVGFSLVDTENSFASLPPEMIKTETFFKSSINTELQKLKAFNDPELQEIITETLTEIDLLEAQYSDLKEDLSQSGNDNRVIAAMISNFQDRINLLQEVQETLKDITTLKQNNDENIL</sequence>
<gene>
    <name evidence="2" type="ORF">ULMA_26670</name>
</gene>
<reference evidence="2 3" key="1">
    <citation type="submission" date="2019-08" db="EMBL/GenBank/DDBJ databases">
        <title>Draft genome sequence of Ulvibacter marinus type strain NBRC 109484.</title>
        <authorList>
            <person name="Kawano K."/>
            <person name="Ushijima N."/>
            <person name="Kihara M."/>
            <person name="Itoh H."/>
        </authorList>
    </citation>
    <scope>NUCLEOTIDE SEQUENCE [LARGE SCALE GENOMIC DNA]</scope>
    <source>
        <strain evidence="2 3">NBRC 109484</strain>
    </source>
</reference>